<keyword evidence="16" id="KW-1185">Reference proteome</keyword>
<dbReference type="FunFam" id="1.10.390.10:FF:000006">
    <property type="entry name" value="Puromycin-sensitive aminopeptidase"/>
    <property type="match status" value="1"/>
</dbReference>
<dbReference type="InterPro" id="IPR045357">
    <property type="entry name" value="Aminopeptidase_N-like_N"/>
</dbReference>
<dbReference type="GO" id="GO:0070006">
    <property type="term" value="F:metalloaminopeptidase activity"/>
    <property type="evidence" value="ECO:0007669"/>
    <property type="project" value="TreeGrafter"/>
</dbReference>
<evidence type="ECO:0000259" key="12">
    <source>
        <dbReference type="Pfam" id="PF01433"/>
    </source>
</evidence>
<protein>
    <recommendedName>
        <fullName evidence="11">Aminopeptidase</fullName>
        <ecNumber evidence="11">3.4.11.-</ecNumber>
    </recommendedName>
</protein>
<feature type="domain" description="Aminopeptidase N-like N-terminal" evidence="14">
    <location>
        <begin position="113"/>
        <end position="323"/>
    </location>
</feature>
<comment type="cofactor">
    <cofactor evidence="9 11">
        <name>Zn(2+)</name>
        <dbReference type="ChEBI" id="CHEBI:29105"/>
    </cofactor>
    <text evidence="9 11">Binds 1 zinc ion per subunit.</text>
</comment>
<keyword evidence="6 9" id="KW-0862">Zinc</keyword>
<evidence type="ECO:0000256" key="10">
    <source>
        <dbReference type="PIRSR" id="PIRSR634016-4"/>
    </source>
</evidence>
<keyword evidence="4 9" id="KW-0479">Metal-binding</keyword>
<dbReference type="InterPro" id="IPR027268">
    <property type="entry name" value="Peptidase_M4/M1_CTD_sf"/>
</dbReference>
<dbReference type="GO" id="GO:0042277">
    <property type="term" value="F:peptide binding"/>
    <property type="evidence" value="ECO:0007669"/>
    <property type="project" value="TreeGrafter"/>
</dbReference>
<evidence type="ECO:0000256" key="5">
    <source>
        <dbReference type="ARBA" id="ARBA00022801"/>
    </source>
</evidence>
<keyword evidence="11" id="KW-0472">Membrane</keyword>
<dbReference type="GO" id="GO:0005615">
    <property type="term" value="C:extracellular space"/>
    <property type="evidence" value="ECO:0007669"/>
    <property type="project" value="TreeGrafter"/>
</dbReference>
<dbReference type="SUPFAM" id="SSF55486">
    <property type="entry name" value="Metalloproteases ('zincins'), catalytic domain"/>
    <property type="match status" value="1"/>
</dbReference>
<dbReference type="GO" id="GO:0006508">
    <property type="term" value="P:proteolysis"/>
    <property type="evidence" value="ECO:0007669"/>
    <property type="project" value="UniProtKB-KW"/>
</dbReference>
<comment type="similarity">
    <text evidence="1 11">Belongs to the peptidase M1 family.</text>
</comment>
<evidence type="ECO:0000256" key="1">
    <source>
        <dbReference type="ARBA" id="ARBA00010136"/>
    </source>
</evidence>
<dbReference type="GO" id="GO:0008270">
    <property type="term" value="F:zinc ion binding"/>
    <property type="evidence" value="ECO:0007669"/>
    <property type="project" value="UniProtKB-UniRule"/>
</dbReference>
<dbReference type="GO" id="GO:0016020">
    <property type="term" value="C:membrane"/>
    <property type="evidence" value="ECO:0007669"/>
    <property type="project" value="TreeGrafter"/>
</dbReference>
<keyword evidence="3 11" id="KW-0645">Protease</keyword>
<evidence type="ECO:0000256" key="4">
    <source>
        <dbReference type="ARBA" id="ARBA00022723"/>
    </source>
</evidence>
<feature type="active site" description="Proton acceptor" evidence="8">
    <location>
        <position position="435"/>
    </location>
</feature>
<proteinExistence type="inferred from homology"/>
<evidence type="ECO:0000259" key="13">
    <source>
        <dbReference type="Pfam" id="PF11838"/>
    </source>
</evidence>
<evidence type="ECO:0000256" key="7">
    <source>
        <dbReference type="ARBA" id="ARBA00023049"/>
    </source>
</evidence>
<dbReference type="InterPro" id="IPR001930">
    <property type="entry name" value="Peptidase_M1"/>
</dbReference>
<feature type="domain" description="Peptidase M1 membrane alanine aminopeptidase" evidence="12">
    <location>
        <begin position="362"/>
        <end position="586"/>
    </location>
</feature>
<evidence type="ECO:0000313" key="16">
    <source>
        <dbReference type="Proteomes" id="UP000695562"/>
    </source>
</evidence>
<evidence type="ECO:0000256" key="2">
    <source>
        <dbReference type="ARBA" id="ARBA00022438"/>
    </source>
</evidence>
<name>A0A8J4PPJ1_9MYCE</name>
<dbReference type="CDD" id="cd09601">
    <property type="entry name" value="M1_APN-Q_like"/>
    <property type="match status" value="1"/>
</dbReference>
<evidence type="ECO:0000256" key="9">
    <source>
        <dbReference type="PIRSR" id="PIRSR634016-3"/>
    </source>
</evidence>
<keyword evidence="2 11" id="KW-0031">Aminopeptidase</keyword>
<dbReference type="Pfam" id="PF17900">
    <property type="entry name" value="Peptidase_M1_N"/>
    <property type="match status" value="1"/>
</dbReference>
<comment type="caution">
    <text evidence="15">The sequence shown here is derived from an EMBL/GenBank/DDBJ whole genome shotgun (WGS) entry which is preliminary data.</text>
</comment>
<keyword evidence="7 11" id="KW-0482">Metalloprotease</keyword>
<feature type="binding site" evidence="9">
    <location>
        <position position="438"/>
    </location>
    <ligand>
        <name>Zn(2+)</name>
        <dbReference type="ChEBI" id="CHEBI:29105"/>
        <note>catalytic</note>
    </ligand>
</feature>
<evidence type="ECO:0000259" key="14">
    <source>
        <dbReference type="Pfam" id="PF17900"/>
    </source>
</evidence>
<dbReference type="GO" id="GO:0043171">
    <property type="term" value="P:peptide catabolic process"/>
    <property type="evidence" value="ECO:0007669"/>
    <property type="project" value="TreeGrafter"/>
</dbReference>
<evidence type="ECO:0000256" key="6">
    <source>
        <dbReference type="ARBA" id="ARBA00022833"/>
    </source>
</evidence>
<dbReference type="EMBL" id="AJWJ01000407">
    <property type="protein sequence ID" value="KAF2071154.1"/>
    <property type="molecule type" value="Genomic_DNA"/>
</dbReference>
<evidence type="ECO:0000256" key="3">
    <source>
        <dbReference type="ARBA" id="ARBA00022670"/>
    </source>
</evidence>
<dbReference type="Gene3D" id="2.60.40.1910">
    <property type="match status" value="1"/>
</dbReference>
<dbReference type="InterPro" id="IPR042097">
    <property type="entry name" value="Aminopeptidase_N-like_N_sf"/>
</dbReference>
<dbReference type="GO" id="GO:0005737">
    <property type="term" value="C:cytoplasm"/>
    <property type="evidence" value="ECO:0007669"/>
    <property type="project" value="TreeGrafter"/>
</dbReference>
<dbReference type="Proteomes" id="UP000695562">
    <property type="component" value="Unassembled WGS sequence"/>
</dbReference>
<keyword evidence="11" id="KW-1133">Transmembrane helix</keyword>
<dbReference type="Pfam" id="PF01433">
    <property type="entry name" value="Peptidase_M1"/>
    <property type="match status" value="1"/>
</dbReference>
<reference evidence="15" key="1">
    <citation type="submission" date="2020-01" db="EMBL/GenBank/DDBJ databases">
        <title>Development of genomics and gene disruption for Polysphondylium violaceum indicates a role for the polyketide synthase stlB in stalk morphogenesis.</title>
        <authorList>
            <person name="Narita B."/>
            <person name="Kawabe Y."/>
            <person name="Kin K."/>
            <person name="Saito T."/>
            <person name="Gibbs R."/>
            <person name="Kuspa A."/>
            <person name="Muzny D."/>
            <person name="Queller D."/>
            <person name="Richards S."/>
            <person name="Strassman J."/>
            <person name="Sucgang R."/>
            <person name="Worley K."/>
            <person name="Schaap P."/>
        </authorList>
    </citation>
    <scope>NUCLEOTIDE SEQUENCE</scope>
    <source>
        <strain evidence="15">QSvi11</strain>
    </source>
</reference>
<feature type="transmembrane region" description="Helical" evidence="11">
    <location>
        <begin position="71"/>
        <end position="91"/>
    </location>
</feature>
<evidence type="ECO:0000256" key="8">
    <source>
        <dbReference type="PIRSR" id="PIRSR634016-1"/>
    </source>
</evidence>
<dbReference type="Gene3D" id="1.25.50.20">
    <property type="match status" value="1"/>
</dbReference>
<dbReference type="Gene3D" id="1.10.390.10">
    <property type="entry name" value="Neutral Protease Domain 2"/>
    <property type="match status" value="1"/>
</dbReference>
<dbReference type="InterPro" id="IPR034016">
    <property type="entry name" value="M1_APN-typ"/>
</dbReference>
<dbReference type="PANTHER" id="PTHR11533">
    <property type="entry name" value="PROTEASE M1 ZINC METALLOPROTEASE"/>
    <property type="match status" value="1"/>
</dbReference>
<dbReference type="InterPro" id="IPR014782">
    <property type="entry name" value="Peptidase_M1_dom"/>
</dbReference>
<dbReference type="Pfam" id="PF11838">
    <property type="entry name" value="ERAP1_C"/>
    <property type="match status" value="1"/>
</dbReference>
<feature type="binding site" evidence="9">
    <location>
        <position position="434"/>
    </location>
    <ligand>
        <name>Zn(2+)</name>
        <dbReference type="ChEBI" id="CHEBI:29105"/>
        <note>catalytic</note>
    </ligand>
</feature>
<dbReference type="SUPFAM" id="SSF63737">
    <property type="entry name" value="Leukotriene A4 hydrolase N-terminal domain"/>
    <property type="match status" value="1"/>
</dbReference>
<dbReference type="PRINTS" id="PR00756">
    <property type="entry name" value="ALADIPTASE"/>
</dbReference>
<accession>A0A8J4PPJ1</accession>
<sequence length="996" mass="114803">MRNISHIQLKDLEEIDVDDADQEFEIDGDDYRVKKKKEYYERSKVMSALCLVKEKISSFFKTITSTNTRKAILLALLAIVFISFTIIISLATKASHPINNSIYSDIKLPGWIKPIHYLAHVETDLTNFKFNGTIVATLNITKDENYIVIHSDSLDIESIYLEALDKDYDFNQYPTTTNPIKSSNDLLVPDKIVYDSNNTYYILTFNPLKGLVQKGDQYFNLYLNYNANLTDSLRGLYRSSYKDPQTSQTKWIALTQFEPTDARSAFPCFDEPALKARWTIWMTISKEYQSLSNMNEKSSTLSTADDNQMLIKYETSPIMSTYLVCMVIHQFDYKKDEIQLEDGKNILLRIWYPTYLVNGASYPLEVAKNVTMFYNKYFNINYPLAKMDLIAIPDFSAGAMENWGLITFRNTDLLFDPSTSSIESKERVAEVVAHEIAHQWFGNLVTMKWWNDLWLNEGFATFMSYKAIQNSVPDFDTSFYFIYSEKQVGQNLDSRASTHSISNNYTSVLDIESSFDGITYSKGASVISMLESILQIENVDYFQIGIQNYLKKYSYSNAATNDLWECLSNAAGDKQIVPVDQFMKSWVNTPGLPIIHVNYKDDSFHLTQNKYVIGGNASFDIDDSVWTISLESQDFCGISTQLFDHKAIDIAESTDSDCLGLFLLNPQAKGFYRIFYDSVSLDNIIGSLNSKNVISEHGKIQLVDDYISFTKASILEPNKIFEILQYTSNVQELNPVFWKTVFKGLTYISDHMITQSCHHQLQLYIQNLINKGLLEKIDFEEEPKNDNEKLLRKVAIAMGSYFEIENINQYLRATWMENKDTPEKIDIELRPSLYQSIVRSGGYEEYEWVYQIYLNTKSINEREDALRALGEPSDMSLIYRSLNMLIDGSVKHQDFGDLFYGLATNPYSIIQSWYFVKENFSYLSKNLLAADLARYMNIYAASFDSQELYQDFDNFFNVVHPGVIPDQPKEITLETIKANIQWIKNNSNKICKWLSN</sequence>
<evidence type="ECO:0000256" key="11">
    <source>
        <dbReference type="RuleBase" id="RU364040"/>
    </source>
</evidence>
<dbReference type="InterPro" id="IPR024571">
    <property type="entry name" value="ERAP1-like_C_dom"/>
</dbReference>
<evidence type="ECO:0000313" key="15">
    <source>
        <dbReference type="EMBL" id="KAF2071154.1"/>
    </source>
</evidence>
<dbReference type="PANTHER" id="PTHR11533:SF299">
    <property type="entry name" value="AMINOPEPTIDASE"/>
    <property type="match status" value="1"/>
</dbReference>
<dbReference type="EC" id="3.4.11.-" evidence="11"/>
<keyword evidence="5 11" id="KW-0378">Hydrolase</keyword>
<dbReference type="OrthoDB" id="510539at2759"/>
<dbReference type="Gene3D" id="2.60.40.1730">
    <property type="entry name" value="tricorn interacting facor f3 domain"/>
    <property type="match status" value="1"/>
</dbReference>
<gene>
    <name evidence="15" type="ORF">CYY_007529</name>
</gene>
<feature type="binding site" evidence="9">
    <location>
        <position position="457"/>
    </location>
    <ligand>
        <name>Zn(2+)</name>
        <dbReference type="ChEBI" id="CHEBI:29105"/>
        <note>catalytic</note>
    </ligand>
</feature>
<dbReference type="AlphaFoldDB" id="A0A8J4PPJ1"/>
<feature type="domain" description="ERAP1-like C-terminal" evidence="13">
    <location>
        <begin position="661"/>
        <end position="959"/>
    </location>
</feature>
<organism evidence="15 16">
    <name type="scientific">Polysphondylium violaceum</name>
    <dbReference type="NCBI Taxonomy" id="133409"/>
    <lineage>
        <taxon>Eukaryota</taxon>
        <taxon>Amoebozoa</taxon>
        <taxon>Evosea</taxon>
        <taxon>Eumycetozoa</taxon>
        <taxon>Dictyostelia</taxon>
        <taxon>Dictyosteliales</taxon>
        <taxon>Dictyosteliaceae</taxon>
        <taxon>Polysphondylium</taxon>
    </lineage>
</organism>
<dbReference type="InterPro" id="IPR050344">
    <property type="entry name" value="Peptidase_M1_aminopeptidases"/>
</dbReference>
<keyword evidence="11" id="KW-0812">Transmembrane</keyword>
<feature type="site" description="Transition state stabilizer" evidence="10">
    <location>
        <position position="520"/>
    </location>
</feature>